<keyword evidence="2" id="KW-0812">Transmembrane</keyword>
<organism evidence="3 4">
    <name type="scientific">Olleya marilimosa</name>
    <dbReference type="NCBI Taxonomy" id="272164"/>
    <lineage>
        <taxon>Bacteria</taxon>
        <taxon>Pseudomonadati</taxon>
        <taxon>Bacteroidota</taxon>
        <taxon>Flavobacteriia</taxon>
        <taxon>Flavobacteriales</taxon>
        <taxon>Flavobacteriaceae</taxon>
    </lineage>
</organism>
<feature type="compositionally biased region" description="Low complexity" evidence="1">
    <location>
        <begin position="108"/>
        <end position="120"/>
    </location>
</feature>
<protein>
    <recommendedName>
        <fullName evidence="5">Outer membrane protein beta-barrel domain-containing protein</fullName>
    </recommendedName>
</protein>
<keyword evidence="2" id="KW-0472">Membrane</keyword>
<evidence type="ECO:0000313" key="4">
    <source>
        <dbReference type="Proteomes" id="UP000627521"/>
    </source>
</evidence>
<keyword evidence="2" id="KW-1133">Transmembrane helix</keyword>
<dbReference type="RefSeq" id="WP_191101205.1">
    <property type="nucleotide sequence ID" value="NZ_JACXXH010000003.1"/>
</dbReference>
<evidence type="ECO:0008006" key="5">
    <source>
        <dbReference type="Google" id="ProtNLM"/>
    </source>
</evidence>
<gene>
    <name evidence="3" type="ORF">IEG06_07025</name>
</gene>
<feature type="transmembrane region" description="Helical" evidence="2">
    <location>
        <begin position="49"/>
        <end position="71"/>
    </location>
</feature>
<accession>A0ABR8LVQ5</accession>
<comment type="caution">
    <text evidence="3">The sequence shown here is derived from an EMBL/GenBank/DDBJ whole genome shotgun (WGS) entry which is preliminary data.</text>
</comment>
<dbReference type="SUPFAM" id="SSF56925">
    <property type="entry name" value="OMPA-like"/>
    <property type="match status" value="1"/>
</dbReference>
<feature type="region of interest" description="Disordered" evidence="1">
    <location>
        <begin position="78"/>
        <end position="151"/>
    </location>
</feature>
<name>A0ABR8LVQ5_9FLAO</name>
<keyword evidence="4" id="KW-1185">Reference proteome</keyword>
<reference evidence="3 4" key="1">
    <citation type="submission" date="2020-09" db="EMBL/GenBank/DDBJ databases">
        <title>Bacillus nautilus sp. nov., Chryseoglobus crepusculi sp. nov, and Psychrobacter noctis sp. nov., isolated from deep-sea sponges from the equatorial Atlantic.</title>
        <authorList>
            <person name="Stennett H.L."/>
            <person name="Williams S.E."/>
        </authorList>
    </citation>
    <scope>NUCLEOTIDE SEQUENCE [LARGE SCALE GENOMIC DNA]</scope>
    <source>
        <strain evidence="3 4">28M-24</strain>
    </source>
</reference>
<evidence type="ECO:0000313" key="3">
    <source>
        <dbReference type="EMBL" id="MBD3863199.1"/>
    </source>
</evidence>
<dbReference type="EMBL" id="JACXXH010000003">
    <property type="protein sequence ID" value="MBD3863199.1"/>
    <property type="molecule type" value="Genomic_DNA"/>
</dbReference>
<evidence type="ECO:0000256" key="1">
    <source>
        <dbReference type="SAM" id="MobiDB-lite"/>
    </source>
</evidence>
<feature type="compositionally biased region" description="Low complexity" evidence="1">
    <location>
        <begin position="136"/>
        <end position="145"/>
    </location>
</feature>
<proteinExistence type="predicted"/>
<sequence length="514" mass="57538">MSSKKNIDRLFQEKFKDFEAKPDPKVWQNIHSKLKEEEEDNKPIAILPLWLKLSGIAVSFILLLVIGNTFFNSPSAVNTPTTVDNPSPNNNTIKNSPTLNEKQKLQQNNSTINNVTTTVSEPINKDDNTIVTNSQDPKNTTTKGNNNKDDNANLIQQQSASNYTNSSIVTNAIQNKNKATNNNYNNQSNNLSVTSNKITTDNQTKQLQQSVVNNKENSEKQPINVTNKDHITKAITQENIATNTTIKDTIQQQKHSIEDAIANNKATEDLIEKEEEANNRWNVYANIAPVYYNAFGEGSHIDEQFNKNNKSGEVNTSYGVKVGYTLNDKLTIRSGINKLNLSYDTDDVIVYQNVSTNPSPKEIRNIDFNPENNQSINIISSNSLLLGNNNSSLIKNVGLSQRISYYEVPVEIEYAVVNNQFSLNLIGGLSTFVLDDNKLVSEFDGFKMEIGSANNINNLSFSANFGVGLNYKFSESVIFNFEPTFKYQLNAFSDTSGNFNPYIIGVYTGFSYRF</sequence>
<evidence type="ECO:0000256" key="2">
    <source>
        <dbReference type="SAM" id="Phobius"/>
    </source>
</evidence>
<dbReference type="InterPro" id="IPR011250">
    <property type="entry name" value="OMP/PagP_B-barrel"/>
</dbReference>
<feature type="compositionally biased region" description="Polar residues" evidence="1">
    <location>
        <begin position="78"/>
        <end position="100"/>
    </location>
</feature>
<dbReference type="Proteomes" id="UP000627521">
    <property type="component" value="Unassembled WGS sequence"/>
</dbReference>